<name>A0A556V6X9_BAGYA</name>
<keyword evidence="2" id="KW-1185">Reference proteome</keyword>
<dbReference type="EMBL" id="VCAZ01000139">
    <property type="protein sequence ID" value="TSX30760.1"/>
    <property type="molecule type" value="Genomic_DNA"/>
</dbReference>
<dbReference type="Proteomes" id="UP000319801">
    <property type="component" value="Unassembled WGS sequence"/>
</dbReference>
<evidence type="ECO:0000313" key="1">
    <source>
        <dbReference type="EMBL" id="TSX30760.1"/>
    </source>
</evidence>
<evidence type="ECO:0000313" key="2">
    <source>
        <dbReference type="Proteomes" id="UP000319801"/>
    </source>
</evidence>
<reference evidence="1 2" key="1">
    <citation type="journal article" date="2019" name="Genome Biol. Evol.">
        <title>Whole-Genome Sequencing of the Giant Devil Catfish, Bagarius yarrelli.</title>
        <authorList>
            <person name="Jiang W."/>
            <person name="Lv Y."/>
            <person name="Cheng L."/>
            <person name="Yang K."/>
            <person name="Chao B."/>
            <person name="Wang X."/>
            <person name="Li Y."/>
            <person name="Pan X."/>
            <person name="You X."/>
            <person name="Zhang Y."/>
            <person name="Yang J."/>
            <person name="Li J."/>
            <person name="Zhang X."/>
            <person name="Liu S."/>
            <person name="Sun C."/>
            <person name="Yang J."/>
            <person name="Shi Q."/>
        </authorList>
    </citation>
    <scope>NUCLEOTIDE SEQUENCE [LARGE SCALE GENOMIC DNA]</scope>
    <source>
        <strain evidence="1">JWS20170419001</strain>
        <tissue evidence="1">Muscle</tissue>
    </source>
</reference>
<dbReference type="AlphaFoldDB" id="A0A556V6X9"/>
<proteinExistence type="predicted"/>
<protein>
    <submittedName>
        <fullName evidence="1">Uncharacterized protein</fullName>
    </submittedName>
</protein>
<gene>
    <name evidence="1" type="ORF">Baya_13737</name>
</gene>
<comment type="caution">
    <text evidence="1">The sequence shown here is derived from an EMBL/GenBank/DDBJ whole genome shotgun (WGS) entry which is preliminary data.</text>
</comment>
<sequence length="92" mass="10820">MIWIWRSQLIRVRSHVLPVGNGRKYHTPLSELEVVEGRLYTHYDLQLQAPSAHQPETDVRNFSGTDKEWDESRLIYAYRVARRSVVLDGVEK</sequence>
<organism evidence="1 2">
    <name type="scientific">Bagarius yarrelli</name>
    <name type="common">Goonch</name>
    <name type="synonym">Bagrus yarrelli</name>
    <dbReference type="NCBI Taxonomy" id="175774"/>
    <lineage>
        <taxon>Eukaryota</taxon>
        <taxon>Metazoa</taxon>
        <taxon>Chordata</taxon>
        <taxon>Craniata</taxon>
        <taxon>Vertebrata</taxon>
        <taxon>Euteleostomi</taxon>
        <taxon>Actinopterygii</taxon>
        <taxon>Neopterygii</taxon>
        <taxon>Teleostei</taxon>
        <taxon>Ostariophysi</taxon>
        <taxon>Siluriformes</taxon>
        <taxon>Sisoridae</taxon>
        <taxon>Sisorinae</taxon>
        <taxon>Bagarius</taxon>
    </lineage>
</organism>
<accession>A0A556V6X9</accession>